<dbReference type="AlphaFoldDB" id="A0A1I7X5J4"/>
<protein>
    <submittedName>
        <fullName evidence="2">Ovule protein</fullName>
    </submittedName>
</protein>
<keyword evidence="1" id="KW-1185">Reference proteome</keyword>
<dbReference type="WBParaSite" id="Hba_12874">
    <property type="protein sequence ID" value="Hba_12874"/>
    <property type="gene ID" value="Hba_12874"/>
</dbReference>
<dbReference type="Proteomes" id="UP000095283">
    <property type="component" value="Unplaced"/>
</dbReference>
<sequence length="215" mass="24314">MIALGEIEKPIMYATDYNSYLNFINNMQFPLDGRLSAPVLLPQSLPFPSFTQPQHRPIIANSRSAHGFTGPIYSTYPYSGTHLRVGALSLLIDLHSLSMLTTANSKWTPRIRPLRMRLDPLKIVKIFSKIYRLQISLNITTTSVGSCEELINNRLQTKCDHLNTAFSKEHDEEDDVLETCSLSYCEGCEEKDLLNILYLAGCPKDLKAPKISFPY</sequence>
<organism evidence="1 2">
    <name type="scientific">Heterorhabditis bacteriophora</name>
    <name type="common">Entomopathogenic nematode worm</name>
    <dbReference type="NCBI Taxonomy" id="37862"/>
    <lineage>
        <taxon>Eukaryota</taxon>
        <taxon>Metazoa</taxon>
        <taxon>Ecdysozoa</taxon>
        <taxon>Nematoda</taxon>
        <taxon>Chromadorea</taxon>
        <taxon>Rhabditida</taxon>
        <taxon>Rhabditina</taxon>
        <taxon>Rhabditomorpha</taxon>
        <taxon>Strongyloidea</taxon>
        <taxon>Heterorhabditidae</taxon>
        <taxon>Heterorhabditis</taxon>
    </lineage>
</organism>
<accession>A0A1I7X5J4</accession>
<name>A0A1I7X5J4_HETBA</name>
<evidence type="ECO:0000313" key="1">
    <source>
        <dbReference type="Proteomes" id="UP000095283"/>
    </source>
</evidence>
<evidence type="ECO:0000313" key="2">
    <source>
        <dbReference type="WBParaSite" id="Hba_12874"/>
    </source>
</evidence>
<proteinExistence type="predicted"/>
<reference evidence="2" key="1">
    <citation type="submission" date="2016-11" db="UniProtKB">
        <authorList>
            <consortium name="WormBaseParasite"/>
        </authorList>
    </citation>
    <scope>IDENTIFICATION</scope>
</reference>